<evidence type="ECO:0000256" key="9">
    <source>
        <dbReference type="ARBA" id="ARBA00023268"/>
    </source>
</evidence>
<dbReference type="GO" id="GO:0009252">
    <property type="term" value="P:peptidoglycan biosynthetic process"/>
    <property type="evidence" value="ECO:0007669"/>
    <property type="project" value="InterPro"/>
</dbReference>
<evidence type="ECO:0000256" key="7">
    <source>
        <dbReference type="ARBA" id="ARBA00022679"/>
    </source>
</evidence>
<dbReference type="AlphaFoldDB" id="A0A5C6RQE1"/>
<keyword evidence="7" id="KW-0808">Transferase</keyword>
<evidence type="ECO:0000256" key="11">
    <source>
        <dbReference type="ARBA" id="ARBA00049902"/>
    </source>
</evidence>
<sequence length="791" mass="89175">MSKLKSFLKNTSLKQKISFTALGIFIVWFLFFALPTKLFNEPTSTVVEDNEGNLLAASIASDGQWRFPHQSKVPQKFKECILHFEDEYFENHLGVNPLSIFRATKQNIKAGKIVSGGSTITMQVIRLARNNSRTFAEKFIELILAIRLELSYSKNEILAYYVSNAPFGGNVVGLEAAAWRYYGRSANKLSWGESATLAVLPNAPSLIYPGKNHELLLAKRNRLLDKLQANNVIDAETCELAKLEELPQKPQPLPRIAPHLLTRLIKEGKQGEVIRTTIDLKVQNMLNRVASNYHKFLSQNEVHNIAIVVTEVNSGKVLGYLGNSDCTHEESGNDVDIVMARRSSGSILKPFLYASLFDEGELLPTTLVPDIPTRISGYAPQNFDKSYDGAVPASNALTRSLNIPAVKLLQKYGLQKFYNKLQKLGFTTIKKPANHYGLSLILGGAETSLWELSGIYSSWARTLNHFEMFDEQYNSFDYRMPYFIASDSTEITPKKLEKTSQYDVSSIWQTFEVLSGVNRPREEKGWDNFSSARKIAWKTGTSFGHRDAWAVGVTPEYTVSVWVGNADGEGRPGLTGVMVAGPILFDVFKKLPETTWFKSPLNNLTQQSVCRKSGYKSTKNCEITDTLWVPLAGLKTAPCPFHKQVFLDKTATYRVNDNCYSVSEMVSKKWFILPPIQAMYYKQKDPNYKSLPALLSNCFEQNKTIMDIVYPEKLSSIFIPKQLDGKQEKVVFEVAHSNTSATIYWHIDESFIGETGNEHKLEFITSVGNHKLTLIDNFGNELIRNFEVIER</sequence>
<evidence type="ECO:0000259" key="13">
    <source>
        <dbReference type="Pfam" id="PF00905"/>
    </source>
</evidence>
<name>A0A5C6RQE1_9FLAO</name>
<dbReference type="Pfam" id="PF00912">
    <property type="entry name" value="Transgly"/>
    <property type="match status" value="1"/>
</dbReference>
<evidence type="ECO:0000256" key="4">
    <source>
        <dbReference type="ARBA" id="ARBA00022645"/>
    </source>
</evidence>
<dbReference type="InterPro" id="IPR001460">
    <property type="entry name" value="PCN-bd_Tpept"/>
</dbReference>
<comment type="similarity">
    <text evidence="2">In the C-terminal section; belongs to the transpeptidase family.</text>
</comment>
<evidence type="ECO:0000313" key="17">
    <source>
        <dbReference type="Proteomes" id="UP000321721"/>
    </source>
</evidence>
<evidence type="ECO:0000313" key="16">
    <source>
        <dbReference type="EMBL" id="TXB64551.1"/>
    </source>
</evidence>
<dbReference type="Gene3D" id="1.10.3810.10">
    <property type="entry name" value="Biosynthetic peptidoglycan transglycosylase-like"/>
    <property type="match status" value="1"/>
</dbReference>
<dbReference type="PANTHER" id="PTHR32282:SF15">
    <property type="entry name" value="PENICILLIN-BINDING PROTEIN 1C"/>
    <property type="match status" value="1"/>
</dbReference>
<dbReference type="NCBIfam" id="TIGR02073">
    <property type="entry name" value="PBP_1c"/>
    <property type="match status" value="1"/>
</dbReference>
<evidence type="ECO:0000256" key="1">
    <source>
        <dbReference type="ARBA" id="ARBA00004752"/>
    </source>
</evidence>
<evidence type="ECO:0000259" key="15">
    <source>
        <dbReference type="Pfam" id="PF06832"/>
    </source>
</evidence>
<dbReference type="GO" id="GO:0008955">
    <property type="term" value="F:peptidoglycan glycosyltransferase activity"/>
    <property type="evidence" value="ECO:0007669"/>
    <property type="project" value="UniProtKB-EC"/>
</dbReference>
<evidence type="ECO:0000259" key="14">
    <source>
        <dbReference type="Pfam" id="PF00912"/>
    </source>
</evidence>
<keyword evidence="5" id="KW-0645">Protease</keyword>
<accession>A0A5C6RQE1</accession>
<reference evidence="16 17" key="1">
    <citation type="submission" date="2019-08" db="EMBL/GenBank/DDBJ databases">
        <title>Genome of Vicingus serpentipes NCIMB 15042.</title>
        <authorList>
            <person name="Bowman J.P."/>
        </authorList>
    </citation>
    <scope>NUCLEOTIDE SEQUENCE [LARGE SCALE GENOMIC DNA]</scope>
    <source>
        <strain evidence="16 17">NCIMB 15042</strain>
    </source>
</reference>
<dbReference type="InterPro" id="IPR012338">
    <property type="entry name" value="Beta-lactam/transpept-like"/>
</dbReference>
<dbReference type="SUPFAM" id="SSF56601">
    <property type="entry name" value="beta-lactamase/transpeptidase-like"/>
    <property type="match status" value="1"/>
</dbReference>
<dbReference type="EC" id="2.4.99.28" evidence="10"/>
<dbReference type="InterPro" id="IPR001264">
    <property type="entry name" value="Glyco_trans_51"/>
</dbReference>
<organism evidence="16 17">
    <name type="scientific">Vicingus serpentipes</name>
    <dbReference type="NCBI Taxonomy" id="1926625"/>
    <lineage>
        <taxon>Bacteria</taxon>
        <taxon>Pseudomonadati</taxon>
        <taxon>Bacteroidota</taxon>
        <taxon>Flavobacteriia</taxon>
        <taxon>Flavobacteriales</taxon>
        <taxon>Vicingaceae</taxon>
        <taxon>Vicingus</taxon>
    </lineage>
</organism>
<evidence type="ECO:0000256" key="6">
    <source>
        <dbReference type="ARBA" id="ARBA00022676"/>
    </source>
</evidence>
<comment type="caution">
    <text evidence="16">The sequence shown here is derived from an EMBL/GenBank/DDBJ whole genome shotgun (WGS) entry which is preliminary data.</text>
</comment>
<feature type="domain" description="Penicillin-binding C-terminal" evidence="15">
    <location>
        <begin position="698"/>
        <end position="781"/>
    </location>
</feature>
<feature type="domain" description="Glycosyl transferase family 51" evidence="14">
    <location>
        <begin position="66"/>
        <end position="227"/>
    </location>
</feature>
<feature type="transmembrane region" description="Helical" evidence="12">
    <location>
        <begin position="21"/>
        <end position="39"/>
    </location>
</feature>
<keyword evidence="8" id="KW-0378">Hydrolase</keyword>
<evidence type="ECO:0000256" key="3">
    <source>
        <dbReference type="ARBA" id="ARBA00007739"/>
    </source>
</evidence>
<keyword evidence="4" id="KW-0121">Carboxypeptidase</keyword>
<dbReference type="InterPro" id="IPR011815">
    <property type="entry name" value="PBP_1c"/>
</dbReference>
<comment type="catalytic activity">
    <reaction evidence="11">
        <text>[GlcNAc-(1-&gt;4)-Mur2Ac(oyl-L-Ala-gamma-D-Glu-L-Lys-D-Ala-D-Ala)](n)-di-trans,octa-cis-undecaprenyl diphosphate + beta-D-GlcNAc-(1-&gt;4)-Mur2Ac(oyl-L-Ala-gamma-D-Glu-L-Lys-D-Ala-D-Ala)-di-trans,octa-cis-undecaprenyl diphosphate = [GlcNAc-(1-&gt;4)-Mur2Ac(oyl-L-Ala-gamma-D-Glu-L-Lys-D-Ala-D-Ala)](n+1)-di-trans,octa-cis-undecaprenyl diphosphate + di-trans,octa-cis-undecaprenyl diphosphate + H(+)</text>
        <dbReference type="Rhea" id="RHEA:23708"/>
        <dbReference type="Rhea" id="RHEA-COMP:9602"/>
        <dbReference type="Rhea" id="RHEA-COMP:9603"/>
        <dbReference type="ChEBI" id="CHEBI:15378"/>
        <dbReference type="ChEBI" id="CHEBI:58405"/>
        <dbReference type="ChEBI" id="CHEBI:60033"/>
        <dbReference type="ChEBI" id="CHEBI:78435"/>
        <dbReference type="EC" id="2.4.99.28"/>
    </reaction>
</comment>
<keyword evidence="12" id="KW-0472">Membrane</keyword>
<dbReference type="GO" id="GO:0030288">
    <property type="term" value="C:outer membrane-bounded periplasmic space"/>
    <property type="evidence" value="ECO:0007669"/>
    <property type="project" value="TreeGrafter"/>
</dbReference>
<comment type="pathway">
    <text evidence="1">Cell wall biogenesis; peptidoglycan biosynthesis.</text>
</comment>
<keyword evidence="12" id="KW-0812">Transmembrane</keyword>
<dbReference type="Pfam" id="PF00905">
    <property type="entry name" value="Transpeptidase"/>
    <property type="match status" value="1"/>
</dbReference>
<dbReference type="InterPro" id="IPR036950">
    <property type="entry name" value="PBP_transglycosylase"/>
</dbReference>
<evidence type="ECO:0000256" key="10">
    <source>
        <dbReference type="ARBA" id="ARBA00044770"/>
    </source>
</evidence>
<dbReference type="Gene3D" id="3.40.710.10">
    <property type="entry name" value="DD-peptidase/beta-lactamase superfamily"/>
    <property type="match status" value="1"/>
</dbReference>
<dbReference type="OrthoDB" id="9766909at2"/>
<comment type="similarity">
    <text evidence="3">In the N-terminal section; belongs to the glycosyltransferase 51 family.</text>
</comment>
<evidence type="ECO:0000256" key="5">
    <source>
        <dbReference type="ARBA" id="ARBA00022670"/>
    </source>
</evidence>
<dbReference type="Proteomes" id="UP000321721">
    <property type="component" value="Unassembled WGS sequence"/>
</dbReference>
<dbReference type="InterPro" id="IPR009647">
    <property type="entry name" value="PBP_C"/>
</dbReference>
<keyword evidence="17" id="KW-1185">Reference proteome</keyword>
<evidence type="ECO:0000256" key="8">
    <source>
        <dbReference type="ARBA" id="ARBA00022801"/>
    </source>
</evidence>
<keyword evidence="9" id="KW-0511">Multifunctional enzyme</keyword>
<proteinExistence type="inferred from homology"/>
<keyword evidence="12" id="KW-1133">Transmembrane helix</keyword>
<dbReference type="GO" id="GO:0004180">
    <property type="term" value="F:carboxypeptidase activity"/>
    <property type="evidence" value="ECO:0007669"/>
    <property type="project" value="UniProtKB-KW"/>
</dbReference>
<dbReference type="SUPFAM" id="SSF53955">
    <property type="entry name" value="Lysozyme-like"/>
    <property type="match status" value="1"/>
</dbReference>
<dbReference type="GO" id="GO:0008658">
    <property type="term" value="F:penicillin binding"/>
    <property type="evidence" value="ECO:0007669"/>
    <property type="project" value="InterPro"/>
</dbReference>
<evidence type="ECO:0000256" key="2">
    <source>
        <dbReference type="ARBA" id="ARBA00007090"/>
    </source>
</evidence>
<dbReference type="InterPro" id="IPR050396">
    <property type="entry name" value="Glycosyltr_51/Transpeptidase"/>
</dbReference>
<protein>
    <recommendedName>
        <fullName evidence="10">peptidoglycan glycosyltransferase</fullName>
        <ecNumber evidence="10">2.4.99.28</ecNumber>
    </recommendedName>
</protein>
<dbReference type="Pfam" id="PF06832">
    <property type="entry name" value="BiPBP_C"/>
    <property type="match status" value="1"/>
</dbReference>
<dbReference type="PANTHER" id="PTHR32282">
    <property type="entry name" value="BINDING PROTEIN TRANSPEPTIDASE, PUTATIVE-RELATED"/>
    <property type="match status" value="1"/>
</dbReference>
<gene>
    <name evidence="16" type="primary">pbpC</name>
    <name evidence="16" type="ORF">FRY74_08850</name>
</gene>
<dbReference type="InterPro" id="IPR023346">
    <property type="entry name" value="Lysozyme-like_dom_sf"/>
</dbReference>
<dbReference type="EMBL" id="VOOS01000004">
    <property type="protein sequence ID" value="TXB64551.1"/>
    <property type="molecule type" value="Genomic_DNA"/>
</dbReference>
<dbReference type="RefSeq" id="WP_147100640.1">
    <property type="nucleotide sequence ID" value="NZ_VOOS01000004.1"/>
</dbReference>
<keyword evidence="6" id="KW-0328">Glycosyltransferase</keyword>
<dbReference type="GO" id="GO:0006508">
    <property type="term" value="P:proteolysis"/>
    <property type="evidence" value="ECO:0007669"/>
    <property type="project" value="UniProtKB-KW"/>
</dbReference>
<feature type="domain" description="Penicillin-binding protein transpeptidase" evidence="13">
    <location>
        <begin position="306"/>
        <end position="566"/>
    </location>
</feature>
<evidence type="ECO:0000256" key="12">
    <source>
        <dbReference type="SAM" id="Phobius"/>
    </source>
</evidence>